<comment type="caution">
    <text evidence="1">The sequence shown here is derived from an EMBL/GenBank/DDBJ whole genome shotgun (WGS) entry which is preliminary data.</text>
</comment>
<reference evidence="1 2" key="1">
    <citation type="journal article" date="2014" name="Syst. Appl. Microbiol.">
        <title>Genomic insights into the taxonomic status of the three subspecies of Bacillus subtilis.</title>
        <authorList>
            <person name="Yi H."/>
            <person name="Chun J."/>
            <person name="Cha C.J."/>
        </authorList>
    </citation>
    <scope>NUCLEOTIDE SEQUENCE [LARGE SCALE GENOMIC DNA]</scope>
    <source>
        <strain evidence="1 2">KCTC 13429</strain>
    </source>
</reference>
<dbReference type="AlphaFoldDB" id="A0A9W5LKG6"/>
<evidence type="ECO:0000313" key="1">
    <source>
        <dbReference type="EMBL" id="ELS62393.1"/>
    </source>
</evidence>
<name>A0A9W5LKG6_9BACI</name>
<proteinExistence type="predicted"/>
<dbReference type="Proteomes" id="UP000011182">
    <property type="component" value="Unassembled WGS sequence"/>
</dbReference>
<dbReference type="EMBL" id="AMXN01000002">
    <property type="protein sequence ID" value="ELS62393.1"/>
    <property type="molecule type" value="Genomic_DNA"/>
</dbReference>
<protein>
    <submittedName>
        <fullName evidence="1">Uncharacterized protein</fullName>
    </submittedName>
</protein>
<accession>A0A9W5LKG6</accession>
<organism evidence="1 2">
    <name type="scientific">Bacillus inaquosorum KCTC 13429</name>
    <dbReference type="NCBI Taxonomy" id="1236548"/>
    <lineage>
        <taxon>Bacteria</taxon>
        <taxon>Bacillati</taxon>
        <taxon>Bacillota</taxon>
        <taxon>Bacilli</taxon>
        <taxon>Bacillales</taxon>
        <taxon>Bacillaceae</taxon>
        <taxon>Bacillus</taxon>
    </lineage>
</organism>
<sequence>MSAREKKKIFHPHPEWKVSEPLSHASSVLLNKLGSACGAT</sequence>
<gene>
    <name evidence="1" type="ORF">BSI_14720</name>
</gene>
<keyword evidence="2" id="KW-1185">Reference proteome</keyword>
<evidence type="ECO:0000313" key="2">
    <source>
        <dbReference type="Proteomes" id="UP000011182"/>
    </source>
</evidence>